<comment type="subcellular location">
    <subcellularLocation>
        <location evidence="1">Nucleus</location>
    </subcellularLocation>
</comment>
<dbReference type="Pfam" id="PF04082">
    <property type="entry name" value="Fungal_trans"/>
    <property type="match status" value="1"/>
</dbReference>
<evidence type="ECO:0000259" key="7">
    <source>
        <dbReference type="Pfam" id="PF04082"/>
    </source>
</evidence>
<comment type="caution">
    <text evidence="8">The sequence shown here is derived from an EMBL/GenBank/DDBJ whole genome shotgun (WGS) entry which is preliminary data.</text>
</comment>
<evidence type="ECO:0000256" key="1">
    <source>
        <dbReference type="ARBA" id="ARBA00004123"/>
    </source>
</evidence>
<dbReference type="CDD" id="cd12148">
    <property type="entry name" value="fungal_TF_MHR"/>
    <property type="match status" value="1"/>
</dbReference>
<evidence type="ECO:0000256" key="4">
    <source>
        <dbReference type="ARBA" id="ARBA00023163"/>
    </source>
</evidence>
<keyword evidence="2" id="KW-0805">Transcription regulation</keyword>
<dbReference type="InterPro" id="IPR007219">
    <property type="entry name" value="XnlR_reg_dom"/>
</dbReference>
<evidence type="ECO:0000256" key="5">
    <source>
        <dbReference type="ARBA" id="ARBA00023242"/>
    </source>
</evidence>
<feature type="region of interest" description="Disordered" evidence="6">
    <location>
        <begin position="20"/>
        <end position="53"/>
    </location>
</feature>
<sequence length="640" mass="71590">MPHLPTPQERLKLTCIYQKRRRRGQKAAAEAASAAADGNMGSESDESEDDKPAKRQALDTFARPPLATERSFTMSHSSPIRHAVNTQAPTSSTRLEIGTGLTTPNIVSNGYSSSLNNGTGSFAPSLGMSDHRDANGSSNVGYNMSPHSLSSSALSGRNGVPSHARRAQMVDVSERLDPNLPEEGPGTGPVNPTVGSLRLHQLDHAFFETTESKQSDPVHTLDYIRGSTILFTAVIAVGSRFIRKELHQPLLTHAQMILNRATATGDVNIGIIQALLILMYWKAPSDRSAWVKIGIAIRLGYQMGMHIPRTEPLPEDERLARIIRNAERTWFCTSCFDLGYSDMFELPATIRLEEVGEVETWAREGPYNVGPDMHVASSVSTHPSHILWIRYKQMRHSLPVEWCRSVLNDVYSQYQRHMDHWFPHDDLEWCSPEEARSLRWFDIWNLLKVKHEFLNYATPDEMALTLHECLGIASMFVRQTERLAEDTYLTYLQDTLSAVLSLFGTVLYKLFWRVDVSQKQQIIDAIKRIHTCCSKVAAGEDDAPTAFVARFFHRVLQKITVEPTAASPVVMMQEADISLPNPSDQVLPEHVITDIHEFLRMSVFPLRDNVDIDDQYWATLLATSTMDLGQNGLGGGMLGL</sequence>
<dbReference type="PANTHER" id="PTHR31845:SF19">
    <property type="entry name" value="TRANSCRIPTION FACTOR DOMAIN-CONTAINING PROTEIN"/>
    <property type="match status" value="1"/>
</dbReference>
<accession>A0ABR3Q1S4</accession>
<dbReference type="EMBL" id="JBBXJM010000004">
    <property type="protein sequence ID" value="KAL1408671.1"/>
    <property type="molecule type" value="Genomic_DNA"/>
</dbReference>
<proteinExistence type="predicted"/>
<evidence type="ECO:0000256" key="3">
    <source>
        <dbReference type="ARBA" id="ARBA00023125"/>
    </source>
</evidence>
<keyword evidence="4" id="KW-0804">Transcription</keyword>
<dbReference type="PANTHER" id="PTHR31845">
    <property type="entry name" value="FINGER DOMAIN PROTEIN, PUTATIVE-RELATED"/>
    <property type="match status" value="1"/>
</dbReference>
<organism evidence="8 9">
    <name type="scientific">Vanrija albida</name>
    <dbReference type="NCBI Taxonomy" id="181172"/>
    <lineage>
        <taxon>Eukaryota</taxon>
        <taxon>Fungi</taxon>
        <taxon>Dikarya</taxon>
        <taxon>Basidiomycota</taxon>
        <taxon>Agaricomycotina</taxon>
        <taxon>Tremellomycetes</taxon>
        <taxon>Trichosporonales</taxon>
        <taxon>Trichosporonaceae</taxon>
        <taxon>Vanrija</taxon>
    </lineage>
</organism>
<evidence type="ECO:0000313" key="8">
    <source>
        <dbReference type="EMBL" id="KAL1408671.1"/>
    </source>
</evidence>
<keyword evidence="3" id="KW-0238">DNA-binding</keyword>
<evidence type="ECO:0000256" key="2">
    <source>
        <dbReference type="ARBA" id="ARBA00023015"/>
    </source>
</evidence>
<feature type="domain" description="Xylanolytic transcriptional activator regulatory" evidence="7">
    <location>
        <begin position="226"/>
        <end position="353"/>
    </location>
</feature>
<gene>
    <name evidence="8" type="ORF">Q8F55_005484</name>
</gene>
<dbReference type="RefSeq" id="XP_069208615.1">
    <property type="nucleotide sequence ID" value="XM_069353973.1"/>
</dbReference>
<dbReference type="GeneID" id="95986527"/>
<dbReference type="Proteomes" id="UP001565368">
    <property type="component" value="Unassembled WGS sequence"/>
</dbReference>
<evidence type="ECO:0000256" key="6">
    <source>
        <dbReference type="SAM" id="MobiDB-lite"/>
    </source>
</evidence>
<name>A0ABR3Q1S4_9TREE</name>
<keyword evidence="5" id="KW-0539">Nucleus</keyword>
<feature type="compositionally biased region" description="Low complexity" evidence="6">
    <location>
        <begin position="27"/>
        <end position="36"/>
    </location>
</feature>
<evidence type="ECO:0000313" key="9">
    <source>
        <dbReference type="Proteomes" id="UP001565368"/>
    </source>
</evidence>
<dbReference type="InterPro" id="IPR051089">
    <property type="entry name" value="prtT"/>
</dbReference>
<keyword evidence="9" id="KW-1185">Reference proteome</keyword>
<protein>
    <recommendedName>
        <fullName evidence="7">Xylanolytic transcriptional activator regulatory domain-containing protein</fullName>
    </recommendedName>
</protein>
<reference evidence="8 9" key="1">
    <citation type="submission" date="2023-08" db="EMBL/GenBank/DDBJ databases">
        <title>Annotated Genome Sequence of Vanrija albida AlHP1.</title>
        <authorList>
            <person name="Herzog R."/>
        </authorList>
    </citation>
    <scope>NUCLEOTIDE SEQUENCE [LARGE SCALE GENOMIC DNA]</scope>
    <source>
        <strain evidence="8 9">AlHP1</strain>
    </source>
</reference>